<keyword evidence="1" id="KW-0812">Transmembrane</keyword>
<evidence type="ECO:0000313" key="2">
    <source>
        <dbReference type="EMBL" id="GIY22006.1"/>
    </source>
</evidence>
<accession>A0AAV4RM62</accession>
<keyword evidence="1" id="KW-0472">Membrane</keyword>
<feature type="transmembrane region" description="Helical" evidence="1">
    <location>
        <begin position="98"/>
        <end position="117"/>
    </location>
</feature>
<protein>
    <submittedName>
        <fullName evidence="2">Uncharacterized protein</fullName>
    </submittedName>
</protein>
<dbReference type="AlphaFoldDB" id="A0AAV4RM62"/>
<comment type="caution">
    <text evidence="2">The sequence shown here is derived from an EMBL/GenBank/DDBJ whole genome shotgun (WGS) entry which is preliminary data.</text>
</comment>
<keyword evidence="1" id="KW-1133">Transmembrane helix</keyword>
<keyword evidence="3" id="KW-1185">Reference proteome</keyword>
<organism evidence="2 3">
    <name type="scientific">Caerostris darwini</name>
    <dbReference type="NCBI Taxonomy" id="1538125"/>
    <lineage>
        <taxon>Eukaryota</taxon>
        <taxon>Metazoa</taxon>
        <taxon>Ecdysozoa</taxon>
        <taxon>Arthropoda</taxon>
        <taxon>Chelicerata</taxon>
        <taxon>Arachnida</taxon>
        <taxon>Araneae</taxon>
        <taxon>Araneomorphae</taxon>
        <taxon>Entelegynae</taxon>
        <taxon>Araneoidea</taxon>
        <taxon>Araneidae</taxon>
        <taxon>Caerostris</taxon>
    </lineage>
</organism>
<proteinExistence type="predicted"/>
<gene>
    <name evidence="2" type="ORF">CDAR_515861</name>
</gene>
<dbReference type="EMBL" id="BPLQ01006382">
    <property type="protein sequence ID" value="GIY22006.1"/>
    <property type="molecule type" value="Genomic_DNA"/>
</dbReference>
<evidence type="ECO:0000256" key="1">
    <source>
        <dbReference type="SAM" id="Phobius"/>
    </source>
</evidence>
<evidence type="ECO:0000313" key="3">
    <source>
        <dbReference type="Proteomes" id="UP001054837"/>
    </source>
</evidence>
<sequence>MFSVFDHKRKKELNKPHPTGIWRFPWQKQKDELKWHVTITGADCHPLPSPPPHHSIKGQGGAAVFVLQPEDKGPNKSTCHFPSCAVYRAHYSRDSGNNLELLSSTINGFFLVLVTILPDSFWAPFLLNLIPDGEGHA</sequence>
<dbReference type="Proteomes" id="UP001054837">
    <property type="component" value="Unassembled WGS sequence"/>
</dbReference>
<reference evidence="2 3" key="1">
    <citation type="submission" date="2021-06" db="EMBL/GenBank/DDBJ databases">
        <title>Caerostris darwini draft genome.</title>
        <authorList>
            <person name="Kono N."/>
            <person name="Arakawa K."/>
        </authorList>
    </citation>
    <scope>NUCLEOTIDE SEQUENCE [LARGE SCALE GENOMIC DNA]</scope>
</reference>
<name>A0AAV4RM62_9ARAC</name>